<dbReference type="OrthoDB" id="690548at2759"/>
<feature type="region of interest" description="Disordered" evidence="1">
    <location>
        <begin position="1"/>
        <end position="25"/>
    </location>
</feature>
<evidence type="ECO:0000256" key="1">
    <source>
        <dbReference type="SAM" id="MobiDB-lite"/>
    </source>
</evidence>
<gene>
    <name evidence="2" type="ORF">HU200_048696</name>
</gene>
<dbReference type="AlphaFoldDB" id="A0A835ECG8"/>
<feature type="region of interest" description="Disordered" evidence="1">
    <location>
        <begin position="66"/>
        <end position="89"/>
    </location>
</feature>
<evidence type="ECO:0000313" key="3">
    <source>
        <dbReference type="Proteomes" id="UP000636709"/>
    </source>
</evidence>
<evidence type="ECO:0000313" key="2">
    <source>
        <dbReference type="EMBL" id="KAF8673148.1"/>
    </source>
</evidence>
<name>A0A835ECG8_9POAL</name>
<organism evidence="2 3">
    <name type="scientific">Digitaria exilis</name>
    <dbReference type="NCBI Taxonomy" id="1010633"/>
    <lineage>
        <taxon>Eukaryota</taxon>
        <taxon>Viridiplantae</taxon>
        <taxon>Streptophyta</taxon>
        <taxon>Embryophyta</taxon>
        <taxon>Tracheophyta</taxon>
        <taxon>Spermatophyta</taxon>
        <taxon>Magnoliopsida</taxon>
        <taxon>Liliopsida</taxon>
        <taxon>Poales</taxon>
        <taxon>Poaceae</taxon>
        <taxon>PACMAD clade</taxon>
        <taxon>Panicoideae</taxon>
        <taxon>Panicodae</taxon>
        <taxon>Paniceae</taxon>
        <taxon>Anthephorinae</taxon>
        <taxon>Digitaria</taxon>
    </lineage>
</organism>
<dbReference type="Proteomes" id="UP000636709">
    <property type="component" value="Unassembled WGS sequence"/>
</dbReference>
<reference evidence="2" key="1">
    <citation type="submission" date="2020-07" db="EMBL/GenBank/DDBJ databases">
        <title>Genome sequence and genetic diversity analysis of an under-domesticated orphan crop, white fonio (Digitaria exilis).</title>
        <authorList>
            <person name="Bennetzen J.L."/>
            <person name="Chen S."/>
            <person name="Ma X."/>
            <person name="Wang X."/>
            <person name="Yssel A.E.J."/>
            <person name="Chaluvadi S.R."/>
            <person name="Johnson M."/>
            <person name="Gangashetty P."/>
            <person name="Hamidou F."/>
            <person name="Sanogo M.D."/>
            <person name="Zwaenepoel A."/>
            <person name="Wallace J."/>
            <person name="Van De Peer Y."/>
            <person name="Van Deynze A."/>
        </authorList>
    </citation>
    <scope>NUCLEOTIDE SEQUENCE</scope>
    <source>
        <tissue evidence="2">Leaves</tissue>
    </source>
</reference>
<keyword evidence="3" id="KW-1185">Reference proteome</keyword>
<accession>A0A835ECG8</accession>
<dbReference type="EMBL" id="JACEFO010002208">
    <property type="protein sequence ID" value="KAF8673148.1"/>
    <property type="molecule type" value="Genomic_DNA"/>
</dbReference>
<protein>
    <submittedName>
        <fullName evidence="2">Uncharacterized protein</fullName>
    </submittedName>
</protein>
<proteinExistence type="predicted"/>
<sequence length="199" mass="21353">MRTPGDISSLAHISRPRAMSHETPMSRPSHIIWPQLMSPGRAQPYHPSTSHVMRSRCPHHPAVPSYITGREPRHLSGHHHSTTYPPSLSSRFPASESHCPMASFNATMVKMVVAVCNAVLLLSLGPTAMAADQGADCRDPCVAGCQLIAPASCTSIDQALPPLEATCVTRFRGLCAQLCVTFCNANTLPQPGTPLCLNP</sequence>
<comment type="caution">
    <text evidence="2">The sequence shown here is derived from an EMBL/GenBank/DDBJ whole genome shotgun (WGS) entry which is preliminary data.</text>
</comment>